<sequence length="512" mass="56075">MAELNRRLVLLGGAAVASTAALPSWASARTTAAAPPIRDPFQLGVASGDPLPDSVVLWTRLAPAPLNPDGFGGMPDATYDVEWEIATDSAFASVAQRGTVATTRAQAHSVHVEPVGLEPGREYFYRFKAGGHISPVGRTLTAPAPGAAVSQLKFTFGSCQHWEEGWYHAYRGMAADRPDLVLFLGDYIYEKPSGRPAAERVRGLAVPAETTTLAIYRARHGQHKTDADLQAAHAVAPWLVAFDDHEVVNNWNSSGSPASASRKALAFQAFYEHMPIRSTAKPSGSTIQLYRQFVWGNLARFHMLDTRQYRSVQATDNNCSVMKDPARTITGTAQEQWLLKSFETHPSTWDFLGQQVFFAQRDADGSASTCESPDSWNGYEGSRKRITKGWVDRGVPNPVVLTGDVHRHWAADLRQDYFDHSDPIVGSELVTTSITSNPGTGGPPDATWFSRNPHVKYNKNQRGYVRVTATQQQTRADFVVVSNALERDPAKVTLSTDVSFAIQAGRRGLQRL</sequence>
<dbReference type="InterPro" id="IPR029052">
    <property type="entry name" value="Metallo-depent_PP-like"/>
</dbReference>
<dbReference type="Gene3D" id="3.60.21.70">
    <property type="entry name" value="PhoD-like phosphatase"/>
    <property type="match status" value="1"/>
</dbReference>
<dbReference type="CDD" id="cd07389">
    <property type="entry name" value="MPP_PhoD"/>
    <property type="match status" value="1"/>
</dbReference>
<dbReference type="InterPro" id="IPR018946">
    <property type="entry name" value="PhoD-like_MPP"/>
</dbReference>
<evidence type="ECO:0000259" key="3">
    <source>
        <dbReference type="Pfam" id="PF16655"/>
    </source>
</evidence>
<keyword evidence="5" id="KW-1185">Reference proteome</keyword>
<dbReference type="Pfam" id="PF09423">
    <property type="entry name" value="PhoD"/>
    <property type="match status" value="1"/>
</dbReference>
<gene>
    <name evidence="4" type="ORF">GC106_27770</name>
</gene>
<dbReference type="Proteomes" id="UP000763557">
    <property type="component" value="Unassembled WGS sequence"/>
</dbReference>
<dbReference type="PANTHER" id="PTHR43606:SF2">
    <property type="entry name" value="ALKALINE PHOSPHATASE FAMILY PROTEIN (AFU_ORTHOLOGUE AFUA_5G03860)"/>
    <property type="match status" value="1"/>
</dbReference>
<protein>
    <submittedName>
        <fullName evidence="4">Secreted alkaline phosphatase</fullName>
    </submittedName>
</protein>
<dbReference type="InterPro" id="IPR006311">
    <property type="entry name" value="TAT_signal"/>
</dbReference>
<feature type="domain" description="Phospholipase D N-terminal" evidence="3">
    <location>
        <begin position="43"/>
        <end position="141"/>
    </location>
</feature>
<dbReference type="PANTHER" id="PTHR43606">
    <property type="entry name" value="PHOSPHATASE, PUTATIVE (AFU_ORTHOLOGUE AFUA_6G08710)-RELATED"/>
    <property type="match status" value="1"/>
</dbReference>
<evidence type="ECO:0000256" key="1">
    <source>
        <dbReference type="SAM" id="SignalP"/>
    </source>
</evidence>
<dbReference type="Gene3D" id="2.60.40.380">
    <property type="entry name" value="Purple acid phosphatase-like, N-terminal"/>
    <property type="match status" value="1"/>
</dbReference>
<dbReference type="InterPro" id="IPR052900">
    <property type="entry name" value="Phospholipid_Metab_Enz"/>
</dbReference>
<feature type="signal peptide" evidence="1">
    <location>
        <begin position="1"/>
        <end position="28"/>
    </location>
</feature>
<dbReference type="EMBL" id="JAAATY010000007">
    <property type="protein sequence ID" value="NRN65566.1"/>
    <property type="molecule type" value="Genomic_DNA"/>
</dbReference>
<name>A0ABX2F3M4_9PSEU</name>
<accession>A0ABX2F3M4</accession>
<dbReference type="Pfam" id="PF16655">
    <property type="entry name" value="PhoD_N"/>
    <property type="match status" value="1"/>
</dbReference>
<dbReference type="InterPro" id="IPR038607">
    <property type="entry name" value="PhoD-like_sf"/>
</dbReference>
<feature type="chain" id="PRO_5046522109" evidence="1">
    <location>
        <begin position="29"/>
        <end position="512"/>
    </location>
</feature>
<dbReference type="SUPFAM" id="SSF56300">
    <property type="entry name" value="Metallo-dependent phosphatases"/>
    <property type="match status" value="1"/>
</dbReference>
<keyword evidence="1" id="KW-0732">Signal</keyword>
<dbReference type="InterPro" id="IPR032093">
    <property type="entry name" value="PhoD_N"/>
</dbReference>
<organism evidence="4 5">
    <name type="scientific">Kibdelosporangium persicum</name>
    <dbReference type="NCBI Taxonomy" id="2698649"/>
    <lineage>
        <taxon>Bacteria</taxon>
        <taxon>Bacillati</taxon>
        <taxon>Actinomycetota</taxon>
        <taxon>Actinomycetes</taxon>
        <taxon>Pseudonocardiales</taxon>
        <taxon>Pseudonocardiaceae</taxon>
        <taxon>Kibdelosporangium</taxon>
    </lineage>
</organism>
<comment type="caution">
    <text evidence="4">The sequence shown here is derived from an EMBL/GenBank/DDBJ whole genome shotgun (WGS) entry which is preliminary data.</text>
</comment>
<evidence type="ECO:0000313" key="5">
    <source>
        <dbReference type="Proteomes" id="UP000763557"/>
    </source>
</evidence>
<evidence type="ECO:0000259" key="2">
    <source>
        <dbReference type="Pfam" id="PF09423"/>
    </source>
</evidence>
<dbReference type="PROSITE" id="PS51318">
    <property type="entry name" value="TAT"/>
    <property type="match status" value="1"/>
</dbReference>
<dbReference type="RefSeq" id="WP_173129897.1">
    <property type="nucleotide sequence ID" value="NZ_CBCSGW010000004.1"/>
</dbReference>
<proteinExistence type="predicted"/>
<evidence type="ECO:0000313" key="4">
    <source>
        <dbReference type="EMBL" id="NRN65566.1"/>
    </source>
</evidence>
<feature type="domain" description="PhoD-like phosphatase metallophosphatase" evidence="2">
    <location>
        <begin position="154"/>
        <end position="478"/>
    </location>
</feature>
<reference evidence="4 5" key="1">
    <citation type="submission" date="2020-01" db="EMBL/GenBank/DDBJ databases">
        <title>Kibdelosporangium persica a novel Actinomycetes from a hot desert in Iran.</title>
        <authorList>
            <person name="Safaei N."/>
            <person name="Zaburannyi N."/>
            <person name="Mueller R."/>
            <person name="Wink J."/>
        </authorList>
    </citation>
    <scope>NUCLEOTIDE SEQUENCE [LARGE SCALE GENOMIC DNA]</scope>
    <source>
        <strain evidence="4 5">4NS15</strain>
    </source>
</reference>